<keyword evidence="4" id="KW-0520">NAD</keyword>
<evidence type="ECO:0000256" key="4">
    <source>
        <dbReference type="ARBA" id="ARBA00023027"/>
    </source>
</evidence>
<dbReference type="PANTHER" id="PTHR42789:SF1">
    <property type="entry name" value="D-ISOMER SPECIFIC 2-HYDROXYACID DEHYDROGENASE FAMILY PROTEIN (AFU_ORTHOLOGUE AFUA_6G10090)"/>
    <property type="match status" value="1"/>
</dbReference>
<gene>
    <name evidence="8" type="ORF">C7R54_18860</name>
</gene>
<proteinExistence type="inferred from homology"/>
<dbReference type="EMBL" id="PYAL01000005">
    <property type="protein sequence ID" value="RXN86955.1"/>
    <property type="molecule type" value="Genomic_DNA"/>
</dbReference>
<dbReference type="OrthoDB" id="9805416at2"/>
<evidence type="ECO:0000313" key="9">
    <source>
        <dbReference type="Proteomes" id="UP000290849"/>
    </source>
</evidence>
<dbReference type="CDD" id="cd12169">
    <property type="entry name" value="PGDH_like_1"/>
    <property type="match status" value="1"/>
</dbReference>
<dbReference type="InterPro" id="IPR006139">
    <property type="entry name" value="D-isomer_2_OHA_DH_cat_dom"/>
</dbReference>
<name>A0A4Q1HHW2_9BURK</name>
<evidence type="ECO:0000259" key="6">
    <source>
        <dbReference type="Pfam" id="PF00389"/>
    </source>
</evidence>
<keyword evidence="3 5" id="KW-0560">Oxidoreductase</keyword>
<evidence type="ECO:0000256" key="1">
    <source>
        <dbReference type="ARBA" id="ARBA00005854"/>
    </source>
</evidence>
<evidence type="ECO:0000259" key="7">
    <source>
        <dbReference type="Pfam" id="PF02826"/>
    </source>
</evidence>
<dbReference type="SUPFAM" id="SSF51735">
    <property type="entry name" value="NAD(P)-binding Rossmann-fold domains"/>
    <property type="match status" value="1"/>
</dbReference>
<feature type="domain" description="D-isomer specific 2-hydroxyacid dehydrogenase NAD-binding" evidence="7">
    <location>
        <begin position="114"/>
        <end position="286"/>
    </location>
</feature>
<dbReference type="AlphaFoldDB" id="A0A4Q1HHW2"/>
<dbReference type="InterPro" id="IPR029752">
    <property type="entry name" value="D-isomer_DH_CS1"/>
</dbReference>
<dbReference type="InterPro" id="IPR050857">
    <property type="entry name" value="D-2-hydroxyacid_DH"/>
</dbReference>
<dbReference type="GO" id="GO:0016616">
    <property type="term" value="F:oxidoreductase activity, acting on the CH-OH group of donors, NAD or NADP as acceptor"/>
    <property type="evidence" value="ECO:0007669"/>
    <property type="project" value="InterPro"/>
</dbReference>
<dbReference type="FunFam" id="3.40.50.720:FF:000203">
    <property type="entry name" value="D-3-phosphoglycerate dehydrogenase (SerA)"/>
    <property type="match status" value="1"/>
</dbReference>
<keyword evidence="2" id="KW-0028">Amino-acid biosynthesis</keyword>
<comment type="similarity">
    <text evidence="1 5">Belongs to the D-isomer specific 2-hydroxyacid dehydrogenase family.</text>
</comment>
<reference evidence="8 9" key="1">
    <citation type="journal article" date="2017" name="Int. J. Syst. Evol. Microbiol.">
        <title>Achromobacter aloeverae sp. nov., isolated from the root of Aloe vera (L.) Burm.f.</title>
        <authorList>
            <person name="Kuncharoen N."/>
            <person name="Muramatsu Y."/>
            <person name="Shibata C."/>
            <person name="Kamakura Y."/>
            <person name="Nakagawa Y."/>
            <person name="Tanasupawat S."/>
        </authorList>
    </citation>
    <scope>NUCLEOTIDE SEQUENCE [LARGE SCALE GENOMIC DNA]</scope>
    <source>
        <strain evidence="8 9">AVA-1</strain>
    </source>
</reference>
<dbReference type="PROSITE" id="PS00065">
    <property type="entry name" value="D_2_HYDROXYACID_DH_1"/>
    <property type="match status" value="1"/>
</dbReference>
<dbReference type="RefSeq" id="WP_129151959.1">
    <property type="nucleotide sequence ID" value="NZ_JBHSDO010000012.1"/>
</dbReference>
<protein>
    <submittedName>
        <fullName evidence="8">Hydroxyacid dehydrogenase</fullName>
    </submittedName>
</protein>
<dbReference type="Proteomes" id="UP000290849">
    <property type="component" value="Unassembled WGS sequence"/>
</dbReference>
<dbReference type="SUPFAM" id="SSF52283">
    <property type="entry name" value="Formate/glycerate dehydrogenase catalytic domain-like"/>
    <property type="match status" value="1"/>
</dbReference>
<accession>A0A4Q1HHW2</accession>
<dbReference type="Gene3D" id="3.40.50.720">
    <property type="entry name" value="NAD(P)-binding Rossmann-like Domain"/>
    <property type="match status" value="2"/>
</dbReference>
<dbReference type="Pfam" id="PF02826">
    <property type="entry name" value="2-Hacid_dh_C"/>
    <property type="match status" value="1"/>
</dbReference>
<dbReference type="GO" id="GO:0008652">
    <property type="term" value="P:amino acid biosynthetic process"/>
    <property type="evidence" value="ECO:0007669"/>
    <property type="project" value="UniProtKB-KW"/>
</dbReference>
<dbReference type="PANTHER" id="PTHR42789">
    <property type="entry name" value="D-ISOMER SPECIFIC 2-HYDROXYACID DEHYDROGENASE FAMILY PROTEIN (AFU_ORTHOLOGUE AFUA_6G10090)"/>
    <property type="match status" value="1"/>
</dbReference>
<dbReference type="InterPro" id="IPR006140">
    <property type="entry name" value="D-isomer_DH_NAD-bd"/>
</dbReference>
<sequence length="316" mass="34016">MNIAILDDYHGVAADYADWSALGPQAKVQVFREALAEADRASALQPFDVIVIMRERTPFPAALVNALPNLRLLVTTGMRNNSIDMAACKARGITVCGAPGAGDAVNATAELAWALILGLFKNLCTEDVNMRRGGWQTGLPLPLARKRLGVLGLGKLGQAVARVGKAFDMDVVAWSPNLTQERAQEGGATYVSKEDLFATSDVVSVHLILSDRTRNVVDAACFQAMKPTAFLVNTSRAGLVDQDALMSALRHKRIAGAGLDVYDLEPLPADDPVRHLDNVVLTPHLGYVNEDNFRAFYTNALAAIQAWAAGKPIREL</sequence>
<dbReference type="Pfam" id="PF00389">
    <property type="entry name" value="2-Hacid_dh"/>
    <property type="match status" value="1"/>
</dbReference>
<evidence type="ECO:0000256" key="5">
    <source>
        <dbReference type="RuleBase" id="RU003719"/>
    </source>
</evidence>
<evidence type="ECO:0000256" key="2">
    <source>
        <dbReference type="ARBA" id="ARBA00022605"/>
    </source>
</evidence>
<dbReference type="GO" id="GO:0051287">
    <property type="term" value="F:NAD binding"/>
    <property type="evidence" value="ECO:0007669"/>
    <property type="project" value="InterPro"/>
</dbReference>
<keyword evidence="9" id="KW-1185">Reference proteome</keyword>
<evidence type="ECO:0000313" key="8">
    <source>
        <dbReference type="EMBL" id="RXN86955.1"/>
    </source>
</evidence>
<comment type="caution">
    <text evidence="8">The sequence shown here is derived from an EMBL/GenBank/DDBJ whole genome shotgun (WGS) entry which is preliminary data.</text>
</comment>
<dbReference type="InterPro" id="IPR036291">
    <property type="entry name" value="NAD(P)-bd_dom_sf"/>
</dbReference>
<evidence type="ECO:0000256" key="3">
    <source>
        <dbReference type="ARBA" id="ARBA00023002"/>
    </source>
</evidence>
<organism evidence="8 9">
    <name type="scientific">Achromobacter aloeverae</name>
    <dbReference type="NCBI Taxonomy" id="1750518"/>
    <lineage>
        <taxon>Bacteria</taxon>
        <taxon>Pseudomonadati</taxon>
        <taxon>Pseudomonadota</taxon>
        <taxon>Betaproteobacteria</taxon>
        <taxon>Burkholderiales</taxon>
        <taxon>Alcaligenaceae</taxon>
        <taxon>Achromobacter</taxon>
    </lineage>
</organism>
<feature type="domain" description="D-isomer specific 2-hydroxyacid dehydrogenase catalytic" evidence="6">
    <location>
        <begin position="27"/>
        <end position="313"/>
    </location>
</feature>